<proteinExistence type="predicted"/>
<protein>
    <submittedName>
        <fullName evidence="2">Uncharacterized protein</fullName>
    </submittedName>
</protein>
<feature type="compositionally biased region" description="Basic and acidic residues" evidence="1">
    <location>
        <begin position="122"/>
        <end position="133"/>
    </location>
</feature>
<evidence type="ECO:0000313" key="2">
    <source>
        <dbReference type="EMBL" id="QDU78065.1"/>
    </source>
</evidence>
<feature type="region of interest" description="Disordered" evidence="1">
    <location>
        <begin position="108"/>
        <end position="133"/>
    </location>
</feature>
<gene>
    <name evidence="2" type="ORF">Pan97_51450</name>
</gene>
<organism evidence="2 3">
    <name type="scientific">Bremerella volcania</name>
    <dbReference type="NCBI Taxonomy" id="2527984"/>
    <lineage>
        <taxon>Bacteria</taxon>
        <taxon>Pseudomonadati</taxon>
        <taxon>Planctomycetota</taxon>
        <taxon>Planctomycetia</taxon>
        <taxon>Pirellulales</taxon>
        <taxon>Pirellulaceae</taxon>
        <taxon>Bremerella</taxon>
    </lineage>
</organism>
<accession>A0A518CFR6</accession>
<dbReference type="Proteomes" id="UP000318626">
    <property type="component" value="Chromosome"/>
</dbReference>
<sequence>MGQLISAYGRTSCSLLFVTNFTRFEFARIGVNRTGNASKKRRCIGTMPAGALSRCERHGGRPTLAYESFLSMIYCHDWRCPWQTDRAALIHIYGTFLVACQQSNRRGASQHIQGNPYPVGNRRGDPTGGHRLDDRSQRAFLHHASAEHANQGETDAG</sequence>
<name>A0A518CFR6_9BACT</name>
<evidence type="ECO:0000256" key="1">
    <source>
        <dbReference type="SAM" id="MobiDB-lite"/>
    </source>
</evidence>
<reference evidence="3" key="1">
    <citation type="submission" date="2019-02" db="EMBL/GenBank/DDBJ databases">
        <title>Deep-cultivation of Planctomycetes and their phenomic and genomic characterization uncovers novel biology.</title>
        <authorList>
            <person name="Wiegand S."/>
            <person name="Jogler M."/>
            <person name="Boedeker C."/>
            <person name="Pinto D."/>
            <person name="Vollmers J."/>
            <person name="Rivas-Marin E."/>
            <person name="Kohn T."/>
            <person name="Peeters S.H."/>
            <person name="Heuer A."/>
            <person name="Rast P."/>
            <person name="Oberbeckmann S."/>
            <person name="Bunk B."/>
            <person name="Jeske O."/>
            <person name="Meyerdierks A."/>
            <person name="Storesund J.E."/>
            <person name="Kallscheuer N."/>
            <person name="Luecker S."/>
            <person name="Lage O.M."/>
            <person name="Pohl T."/>
            <person name="Merkel B.J."/>
            <person name="Hornburger P."/>
            <person name="Mueller R.-W."/>
            <person name="Bruemmer F."/>
            <person name="Labrenz M."/>
            <person name="Spormann A.M."/>
            <person name="Op den Camp H."/>
            <person name="Overmann J."/>
            <person name="Amann R."/>
            <person name="Jetten M.S.M."/>
            <person name="Mascher T."/>
            <person name="Medema M.H."/>
            <person name="Devos D.P."/>
            <person name="Kaster A.-K."/>
            <person name="Ovreas L."/>
            <person name="Rohde M."/>
            <person name="Galperin M.Y."/>
            <person name="Jogler C."/>
        </authorList>
    </citation>
    <scope>NUCLEOTIDE SEQUENCE [LARGE SCALE GENOMIC DNA]</scope>
    <source>
        <strain evidence="3">Pan97</strain>
    </source>
</reference>
<keyword evidence="3" id="KW-1185">Reference proteome</keyword>
<dbReference type="KEGG" id="bvo:Pan97_51450"/>
<dbReference type="AlphaFoldDB" id="A0A518CFR6"/>
<evidence type="ECO:0000313" key="3">
    <source>
        <dbReference type="Proteomes" id="UP000318626"/>
    </source>
</evidence>
<dbReference type="EMBL" id="CP036289">
    <property type="protein sequence ID" value="QDU78065.1"/>
    <property type="molecule type" value="Genomic_DNA"/>
</dbReference>